<dbReference type="InterPro" id="IPR000509">
    <property type="entry name" value="Ribosomal_eL36"/>
</dbReference>
<evidence type="ECO:0000256" key="6">
    <source>
        <dbReference type="ARBA" id="ARBA00035331"/>
    </source>
</evidence>
<proteinExistence type="inferred from homology"/>
<comment type="subunit">
    <text evidence="2">Component of the large ribosomal subunit.</text>
</comment>
<dbReference type="GO" id="GO:1990904">
    <property type="term" value="C:ribonucleoprotein complex"/>
    <property type="evidence" value="ECO:0007669"/>
    <property type="project" value="UniProtKB-KW"/>
</dbReference>
<dbReference type="Gene3D" id="1.10.10.1760">
    <property type="entry name" value="60S ribosomal protein L36"/>
    <property type="match status" value="1"/>
</dbReference>
<dbReference type="AlphaFoldDB" id="A0A7T8GZ14"/>
<evidence type="ECO:0000256" key="7">
    <source>
        <dbReference type="SAM" id="MobiDB-lite"/>
    </source>
</evidence>
<gene>
    <name evidence="8" type="ORF">FKW44_014092</name>
</gene>
<evidence type="ECO:0000256" key="2">
    <source>
        <dbReference type="ARBA" id="ARBA00011133"/>
    </source>
</evidence>
<keyword evidence="4" id="KW-0687">Ribonucleoprotein</keyword>
<keyword evidence="9" id="KW-1185">Reference proteome</keyword>
<dbReference type="InterPro" id="IPR038097">
    <property type="entry name" value="Ribosomal_eL36_sf"/>
</dbReference>
<evidence type="ECO:0000256" key="3">
    <source>
        <dbReference type="ARBA" id="ARBA00022980"/>
    </source>
</evidence>
<dbReference type="Proteomes" id="UP000595437">
    <property type="component" value="Chromosome 9"/>
</dbReference>
<evidence type="ECO:0000313" key="8">
    <source>
        <dbReference type="EMBL" id="QQP40141.1"/>
    </source>
</evidence>
<dbReference type="GO" id="GO:0006412">
    <property type="term" value="P:translation"/>
    <property type="evidence" value="ECO:0007669"/>
    <property type="project" value="InterPro"/>
</dbReference>
<organism evidence="8 9">
    <name type="scientific">Caligus rogercresseyi</name>
    <name type="common">Sea louse</name>
    <dbReference type="NCBI Taxonomy" id="217165"/>
    <lineage>
        <taxon>Eukaryota</taxon>
        <taxon>Metazoa</taxon>
        <taxon>Ecdysozoa</taxon>
        <taxon>Arthropoda</taxon>
        <taxon>Crustacea</taxon>
        <taxon>Multicrustacea</taxon>
        <taxon>Hexanauplia</taxon>
        <taxon>Copepoda</taxon>
        <taxon>Siphonostomatoida</taxon>
        <taxon>Caligidae</taxon>
        <taxon>Caligus</taxon>
    </lineage>
</organism>
<keyword evidence="3 8" id="KW-0689">Ribosomal protein</keyword>
<dbReference type="GO" id="GO:0003735">
    <property type="term" value="F:structural constituent of ribosome"/>
    <property type="evidence" value="ECO:0007669"/>
    <property type="project" value="InterPro"/>
</dbReference>
<reference evidence="9" key="1">
    <citation type="submission" date="2021-01" db="EMBL/GenBank/DDBJ databases">
        <title>Caligus Genome Assembly.</title>
        <authorList>
            <person name="Gallardo-Escarate C."/>
        </authorList>
    </citation>
    <scope>NUCLEOTIDE SEQUENCE [LARGE SCALE GENOMIC DNA]</scope>
</reference>
<feature type="region of interest" description="Disordered" evidence="7">
    <location>
        <begin position="1"/>
        <end position="35"/>
    </location>
</feature>
<evidence type="ECO:0000256" key="1">
    <source>
        <dbReference type="ARBA" id="ARBA00006509"/>
    </source>
</evidence>
<sequence>MAPRYEMCVGLDKGHKTTKHELKKRPASRKGMSTTRTRFIRDLVREVAGSHPMRDAPWSAQVRRKD</sequence>
<dbReference type="GO" id="GO:0005840">
    <property type="term" value="C:ribosome"/>
    <property type="evidence" value="ECO:0007669"/>
    <property type="project" value="UniProtKB-KW"/>
</dbReference>
<protein>
    <recommendedName>
        <fullName evidence="5">Large ribosomal subunit protein eL36</fullName>
    </recommendedName>
    <alternativeName>
        <fullName evidence="6">60S ribosomal protein L36</fullName>
    </alternativeName>
</protein>
<dbReference type="Pfam" id="PF01158">
    <property type="entry name" value="Ribosomal_L36e"/>
    <property type="match status" value="1"/>
</dbReference>
<comment type="similarity">
    <text evidence="1">Belongs to the eukaryotic ribosomal protein eL36 family.</text>
</comment>
<dbReference type="EMBL" id="CP045898">
    <property type="protein sequence ID" value="QQP40141.1"/>
    <property type="molecule type" value="Genomic_DNA"/>
</dbReference>
<evidence type="ECO:0000256" key="5">
    <source>
        <dbReference type="ARBA" id="ARBA00035226"/>
    </source>
</evidence>
<accession>A0A7T8GZ14</accession>
<evidence type="ECO:0000256" key="4">
    <source>
        <dbReference type="ARBA" id="ARBA00023274"/>
    </source>
</evidence>
<dbReference type="PANTHER" id="PTHR10114">
    <property type="entry name" value="60S RIBOSOMAL PROTEIN L36"/>
    <property type="match status" value="1"/>
</dbReference>
<feature type="compositionally biased region" description="Basic residues" evidence="7">
    <location>
        <begin position="16"/>
        <end position="28"/>
    </location>
</feature>
<evidence type="ECO:0000313" key="9">
    <source>
        <dbReference type="Proteomes" id="UP000595437"/>
    </source>
</evidence>
<name>A0A7T8GZ14_CALRO</name>
<dbReference type="OrthoDB" id="9616667at2759"/>